<dbReference type="Gene3D" id="3.80.30.20">
    <property type="entry name" value="tm_1862 like domain"/>
    <property type="match status" value="1"/>
</dbReference>
<dbReference type="GO" id="GO:0003824">
    <property type="term" value="F:catalytic activity"/>
    <property type="evidence" value="ECO:0007669"/>
    <property type="project" value="InterPro"/>
</dbReference>
<evidence type="ECO:0000256" key="1">
    <source>
        <dbReference type="ARBA" id="ARBA00001966"/>
    </source>
</evidence>
<evidence type="ECO:0000256" key="3">
    <source>
        <dbReference type="ARBA" id="ARBA00022691"/>
    </source>
</evidence>
<dbReference type="InterPro" id="IPR023404">
    <property type="entry name" value="rSAM_horseshoe"/>
</dbReference>
<dbReference type="PANTHER" id="PTHR11135">
    <property type="entry name" value="HISTONE ACETYLTRANSFERASE-RELATED"/>
    <property type="match status" value="1"/>
</dbReference>
<sequence length="305" mass="34736">MQSNVYTRLNTFLRERFGCRVQKITIDAGLTCPNRDGTISRGGCIYCNARGSGTGLAHMSITQQLNLGKKRLYRRYKAKKFLAYFQAHTNTYAKAHHLKALYDEALSVPDIVGLCIGTRPDCVSDEILDLLQSYTQKYLIWLEYGLQSIHNKTLKLINRGHDSQAFIDAITATRYRNILTCAHLIIGLPYETRDHVSQTANAVAALGIDAVKIHLLYVVRDTQMEKMYRNGKYHCLYPSQYADWVCDVIERLPIKTVIQRLTGDPHPQELIAPTWALNKRATLDLIHHRLEARKTYQGRILGQSG</sequence>
<protein>
    <submittedName>
        <fullName evidence="8">Putative Fe-S oxidoreductase</fullName>
    </submittedName>
</protein>
<dbReference type="AlphaFoldDB" id="A0A1V1PEF6"/>
<evidence type="ECO:0000313" key="8">
    <source>
        <dbReference type="EMBL" id="ETR73055.1"/>
    </source>
</evidence>
<dbReference type="GO" id="GO:0051539">
    <property type="term" value="F:4 iron, 4 sulfur cluster binding"/>
    <property type="evidence" value="ECO:0007669"/>
    <property type="project" value="UniProtKB-KW"/>
</dbReference>
<keyword evidence="2" id="KW-0004">4Fe-4S</keyword>
<dbReference type="InterPro" id="IPR058240">
    <property type="entry name" value="rSAM_sf"/>
</dbReference>
<keyword evidence="5" id="KW-0408">Iron</keyword>
<dbReference type="SFLD" id="SFLDS00029">
    <property type="entry name" value="Radical_SAM"/>
    <property type="match status" value="1"/>
</dbReference>
<evidence type="ECO:0000259" key="7">
    <source>
        <dbReference type="PROSITE" id="PS51918"/>
    </source>
</evidence>
<gene>
    <name evidence="8" type="ORF">OMM_01249</name>
</gene>
<dbReference type="GO" id="GO:0046872">
    <property type="term" value="F:metal ion binding"/>
    <property type="evidence" value="ECO:0007669"/>
    <property type="project" value="UniProtKB-KW"/>
</dbReference>
<proteinExistence type="predicted"/>
<dbReference type="InterPro" id="IPR005911">
    <property type="entry name" value="YhcC-like"/>
</dbReference>
<dbReference type="InterPro" id="IPR007197">
    <property type="entry name" value="rSAM"/>
</dbReference>
<organism evidence="8 9">
    <name type="scientific">Candidatus Magnetoglobus multicellularis str. Araruama</name>
    <dbReference type="NCBI Taxonomy" id="890399"/>
    <lineage>
        <taxon>Bacteria</taxon>
        <taxon>Pseudomonadati</taxon>
        <taxon>Thermodesulfobacteriota</taxon>
        <taxon>Desulfobacteria</taxon>
        <taxon>Desulfobacterales</taxon>
        <taxon>Desulfobacteraceae</taxon>
        <taxon>Candidatus Magnetoglobus</taxon>
    </lineage>
</organism>
<evidence type="ECO:0000256" key="5">
    <source>
        <dbReference type="ARBA" id="ARBA00023004"/>
    </source>
</evidence>
<evidence type="ECO:0000256" key="6">
    <source>
        <dbReference type="ARBA" id="ARBA00023014"/>
    </source>
</evidence>
<evidence type="ECO:0000313" key="9">
    <source>
        <dbReference type="Proteomes" id="UP000189670"/>
    </source>
</evidence>
<feature type="domain" description="Radical SAM core" evidence="7">
    <location>
        <begin position="16"/>
        <end position="264"/>
    </location>
</feature>
<dbReference type="InterPro" id="IPR006638">
    <property type="entry name" value="Elp3/MiaA/NifB-like_rSAM"/>
</dbReference>
<dbReference type="NCBIfam" id="TIGR01212">
    <property type="entry name" value="TIGR01212 family radical SAM protein"/>
    <property type="match status" value="1"/>
</dbReference>
<keyword evidence="3" id="KW-0949">S-adenosyl-L-methionine</keyword>
<dbReference type="SFLD" id="SFLDG01091">
    <property type="entry name" value="uncharacterized_CHP01210-like"/>
    <property type="match status" value="1"/>
</dbReference>
<name>A0A1V1PEF6_9BACT</name>
<dbReference type="PROSITE" id="PS51918">
    <property type="entry name" value="RADICAL_SAM"/>
    <property type="match status" value="1"/>
</dbReference>
<dbReference type="SUPFAM" id="SSF102114">
    <property type="entry name" value="Radical SAM enzymes"/>
    <property type="match status" value="1"/>
</dbReference>
<dbReference type="PANTHER" id="PTHR11135:SF1">
    <property type="entry name" value="PROTEIN YHCC"/>
    <property type="match status" value="1"/>
</dbReference>
<keyword evidence="4" id="KW-0479">Metal-binding</keyword>
<dbReference type="SMART" id="SM00729">
    <property type="entry name" value="Elp3"/>
    <property type="match status" value="1"/>
</dbReference>
<dbReference type="InterPro" id="IPR032432">
    <property type="entry name" value="Radical_SAM_C"/>
</dbReference>
<reference evidence="9" key="1">
    <citation type="submission" date="2012-11" db="EMBL/GenBank/DDBJ databases">
        <authorList>
            <person name="Lucero-Rivera Y.E."/>
            <person name="Tovar-Ramirez D."/>
        </authorList>
    </citation>
    <scope>NUCLEOTIDE SEQUENCE [LARGE SCALE GENOMIC DNA]</scope>
    <source>
        <strain evidence="9">Araruama</strain>
    </source>
</reference>
<evidence type="ECO:0000256" key="2">
    <source>
        <dbReference type="ARBA" id="ARBA00022485"/>
    </source>
</evidence>
<evidence type="ECO:0000256" key="4">
    <source>
        <dbReference type="ARBA" id="ARBA00022723"/>
    </source>
</evidence>
<dbReference type="InterPro" id="IPR039661">
    <property type="entry name" value="ELP3"/>
</dbReference>
<keyword evidence="6" id="KW-0411">Iron-sulfur</keyword>
<comment type="cofactor">
    <cofactor evidence="1">
        <name>[4Fe-4S] cluster</name>
        <dbReference type="ChEBI" id="CHEBI:49883"/>
    </cofactor>
</comment>
<dbReference type="Proteomes" id="UP000189670">
    <property type="component" value="Unassembled WGS sequence"/>
</dbReference>
<dbReference type="SFLD" id="SFLDG01086">
    <property type="entry name" value="elongater_protein-like"/>
    <property type="match status" value="1"/>
</dbReference>
<dbReference type="EMBL" id="ATBP01000092">
    <property type="protein sequence ID" value="ETR73055.1"/>
    <property type="molecule type" value="Genomic_DNA"/>
</dbReference>
<dbReference type="Pfam" id="PF16199">
    <property type="entry name" value="Radical_SAM_C"/>
    <property type="match status" value="1"/>
</dbReference>
<comment type="caution">
    <text evidence="8">The sequence shown here is derived from an EMBL/GenBank/DDBJ whole genome shotgun (WGS) entry which is preliminary data.</text>
</comment>
<accession>A0A1V1PEF6</accession>
<dbReference type="Pfam" id="PF04055">
    <property type="entry name" value="Radical_SAM"/>
    <property type="match status" value="1"/>
</dbReference>